<feature type="transmembrane region" description="Helical" evidence="1">
    <location>
        <begin position="12"/>
        <end position="30"/>
    </location>
</feature>
<keyword evidence="3" id="KW-1185">Reference proteome</keyword>
<keyword evidence="1" id="KW-1133">Transmembrane helix</keyword>
<keyword evidence="1" id="KW-0472">Membrane</keyword>
<reference evidence="2 3" key="1">
    <citation type="submission" date="2018-09" db="EMBL/GenBank/DDBJ databases">
        <title>The draft genome of Acinetobacter sp. strains.</title>
        <authorList>
            <person name="Qin J."/>
            <person name="Feng Y."/>
            <person name="Zong Z."/>
        </authorList>
    </citation>
    <scope>NUCLEOTIDE SEQUENCE [LARGE SCALE GENOMIC DNA]</scope>
    <source>
        <strain evidence="2 3">WCHAc060005</strain>
    </source>
</reference>
<organism evidence="2 3">
    <name type="scientific">Acinetobacter chengduensis</name>
    <dbReference type="NCBI Taxonomy" id="2420890"/>
    <lineage>
        <taxon>Bacteria</taxon>
        <taxon>Pseudomonadati</taxon>
        <taxon>Pseudomonadota</taxon>
        <taxon>Gammaproteobacteria</taxon>
        <taxon>Moraxellales</taxon>
        <taxon>Moraxellaceae</taxon>
        <taxon>Acinetobacter</taxon>
    </lineage>
</organism>
<proteinExistence type="predicted"/>
<accession>A0ABX9TRE4</accession>
<protein>
    <submittedName>
        <fullName evidence="2">Uncharacterized protein</fullName>
    </submittedName>
</protein>
<gene>
    <name evidence="2" type="ORF">D9K81_16770</name>
</gene>
<name>A0ABX9TRE4_9GAMM</name>
<dbReference type="EMBL" id="RCHC01000029">
    <property type="protein sequence ID" value="RLL17603.1"/>
    <property type="molecule type" value="Genomic_DNA"/>
</dbReference>
<evidence type="ECO:0000256" key="1">
    <source>
        <dbReference type="SAM" id="Phobius"/>
    </source>
</evidence>
<comment type="caution">
    <text evidence="2">The sequence shown here is derived from an EMBL/GenBank/DDBJ whole genome shotgun (WGS) entry which is preliminary data.</text>
</comment>
<evidence type="ECO:0000313" key="3">
    <source>
        <dbReference type="Proteomes" id="UP000280271"/>
    </source>
</evidence>
<dbReference type="Proteomes" id="UP000280271">
    <property type="component" value="Unassembled WGS sequence"/>
</dbReference>
<feature type="transmembrane region" description="Helical" evidence="1">
    <location>
        <begin position="36"/>
        <end position="56"/>
    </location>
</feature>
<keyword evidence="1" id="KW-0812">Transmembrane</keyword>
<sequence length="67" mass="7587">MPLKFVIRFASILFSLLLLVVIATQFLFSSKVTTDIWIISFPIILAIPILTSIVFAKNDEFSIHSMD</sequence>
<evidence type="ECO:0000313" key="2">
    <source>
        <dbReference type="EMBL" id="RLL17603.1"/>
    </source>
</evidence>